<proteinExistence type="predicted"/>
<dbReference type="GO" id="GO:0052621">
    <property type="term" value="F:diguanylate cyclase activity"/>
    <property type="evidence" value="ECO:0007669"/>
    <property type="project" value="UniProtKB-EC"/>
</dbReference>
<dbReference type="InterPro" id="IPR000160">
    <property type="entry name" value="GGDEF_dom"/>
</dbReference>
<accession>A0A545TV34</accession>
<dbReference type="Proteomes" id="UP000315439">
    <property type="component" value="Unassembled WGS sequence"/>
</dbReference>
<keyword evidence="4" id="KW-0472">Membrane</keyword>
<comment type="caution">
    <text evidence="6">The sequence shown here is derived from an EMBL/GenBank/DDBJ whole genome shotgun (WGS) entry which is preliminary data.</text>
</comment>
<dbReference type="InterPro" id="IPR007487">
    <property type="entry name" value="ABC_transpt-TYRBP-like"/>
</dbReference>
<feature type="transmembrane region" description="Helical" evidence="4">
    <location>
        <begin position="343"/>
        <end position="366"/>
    </location>
</feature>
<keyword evidence="7" id="KW-1185">Reference proteome</keyword>
<dbReference type="RefSeq" id="WP_142935244.1">
    <property type="nucleotide sequence ID" value="NZ_ML660173.1"/>
</dbReference>
<dbReference type="InterPro" id="IPR029787">
    <property type="entry name" value="Nucleotide_cyclase"/>
</dbReference>
<comment type="catalytic activity">
    <reaction evidence="3">
        <text>2 GTP = 3',3'-c-di-GMP + 2 diphosphate</text>
        <dbReference type="Rhea" id="RHEA:24898"/>
        <dbReference type="ChEBI" id="CHEBI:33019"/>
        <dbReference type="ChEBI" id="CHEBI:37565"/>
        <dbReference type="ChEBI" id="CHEBI:58805"/>
        <dbReference type="EC" id="2.7.7.65"/>
    </reaction>
</comment>
<feature type="domain" description="GGDEF" evidence="5">
    <location>
        <begin position="407"/>
        <end position="536"/>
    </location>
</feature>
<dbReference type="AlphaFoldDB" id="A0A545TV34"/>
<dbReference type="PANTHER" id="PTHR45138:SF9">
    <property type="entry name" value="DIGUANYLATE CYCLASE DGCM-RELATED"/>
    <property type="match status" value="1"/>
</dbReference>
<sequence>MKPGSKLIFLNTVFFISLFLNQSLLANETKKRVLVLHAYHQGFHWTDRIMAGIKSVFDEQNDIELFINYMDTKRRSGPFYFKQLRDLYATKYQFVKFDAIISSDDHALDFLLKYRDDLFPETPVIFSGLNAFSQDRLQGQKNFTGVYESYDVAGTIELMLKLHPGTKTINAITDETRSGYIFKKLIEKAEQKFANQVNINYMHNLTPEELQRSLTNLSENTLVLWAIYLRTPSGTTLSSEESVRLVSEASQFPTYCVWDVVGQGVVGGKITSPNYQGETAAKIALNILQGQSIESIPVTGSPLINIFDFNVMQRFQLSAEKIPRPYIILNRPKSFYEQYKSYILIYSAITLLLVTTIIFLVTTMLLKRKRDKYEGMAMHDQLTGLYNRYYLQEMASHKLSEANRHQTSLCLLVLDLDHFKTINDTHGHPVGDIVLQKLAKLLNEQNRFEDVIARIGGEEFVILLDHCNAEEAEEKAQSIRKMVEALKPNGIAVTISIGIAQLAPDGETFEQLLKRADEAVYQAKSLGRNRVVCVNSTKASSA</sequence>
<dbReference type="Pfam" id="PF00990">
    <property type="entry name" value="GGDEF"/>
    <property type="match status" value="1"/>
</dbReference>
<dbReference type="EC" id="2.7.7.65" evidence="2"/>
<dbReference type="GO" id="GO:0043709">
    <property type="term" value="P:cell adhesion involved in single-species biofilm formation"/>
    <property type="evidence" value="ECO:0007669"/>
    <property type="project" value="TreeGrafter"/>
</dbReference>
<dbReference type="OrthoDB" id="9812260at2"/>
<evidence type="ECO:0000256" key="1">
    <source>
        <dbReference type="ARBA" id="ARBA00001946"/>
    </source>
</evidence>
<dbReference type="SUPFAM" id="SSF55073">
    <property type="entry name" value="Nucleotide cyclase"/>
    <property type="match status" value="1"/>
</dbReference>
<evidence type="ECO:0000256" key="4">
    <source>
        <dbReference type="SAM" id="Phobius"/>
    </source>
</evidence>
<dbReference type="Gene3D" id="3.40.50.2300">
    <property type="match status" value="1"/>
</dbReference>
<evidence type="ECO:0000313" key="7">
    <source>
        <dbReference type="Proteomes" id="UP000315439"/>
    </source>
</evidence>
<keyword evidence="4" id="KW-0812">Transmembrane</keyword>
<evidence type="ECO:0000256" key="2">
    <source>
        <dbReference type="ARBA" id="ARBA00012528"/>
    </source>
</evidence>
<name>A0A545TV34_9GAMM</name>
<gene>
    <name evidence="6" type="ORF">FLL46_26070</name>
</gene>
<dbReference type="Pfam" id="PF04392">
    <property type="entry name" value="ABC_sub_bind"/>
    <property type="match status" value="1"/>
</dbReference>
<evidence type="ECO:0000313" key="6">
    <source>
        <dbReference type="EMBL" id="TQV81080.1"/>
    </source>
</evidence>
<dbReference type="InterPro" id="IPR050469">
    <property type="entry name" value="Diguanylate_Cyclase"/>
</dbReference>
<dbReference type="PROSITE" id="PS50887">
    <property type="entry name" value="GGDEF"/>
    <property type="match status" value="1"/>
</dbReference>
<dbReference type="GO" id="GO:1902201">
    <property type="term" value="P:negative regulation of bacterial-type flagellum-dependent cell motility"/>
    <property type="evidence" value="ECO:0007669"/>
    <property type="project" value="TreeGrafter"/>
</dbReference>
<organism evidence="6 7">
    <name type="scientific">Aliikangiella coralliicola</name>
    <dbReference type="NCBI Taxonomy" id="2592383"/>
    <lineage>
        <taxon>Bacteria</taxon>
        <taxon>Pseudomonadati</taxon>
        <taxon>Pseudomonadota</taxon>
        <taxon>Gammaproteobacteria</taxon>
        <taxon>Oceanospirillales</taxon>
        <taxon>Pleioneaceae</taxon>
        <taxon>Aliikangiella</taxon>
    </lineage>
</organism>
<protein>
    <recommendedName>
        <fullName evidence="2">diguanylate cyclase</fullName>
        <ecNumber evidence="2">2.7.7.65</ecNumber>
    </recommendedName>
</protein>
<dbReference type="FunFam" id="3.30.70.270:FF:000001">
    <property type="entry name" value="Diguanylate cyclase domain protein"/>
    <property type="match status" value="1"/>
</dbReference>
<dbReference type="GO" id="GO:0005886">
    <property type="term" value="C:plasma membrane"/>
    <property type="evidence" value="ECO:0007669"/>
    <property type="project" value="TreeGrafter"/>
</dbReference>
<dbReference type="NCBIfam" id="TIGR00254">
    <property type="entry name" value="GGDEF"/>
    <property type="match status" value="1"/>
</dbReference>
<dbReference type="SMART" id="SM00267">
    <property type="entry name" value="GGDEF"/>
    <property type="match status" value="1"/>
</dbReference>
<dbReference type="PANTHER" id="PTHR45138">
    <property type="entry name" value="REGULATORY COMPONENTS OF SENSORY TRANSDUCTION SYSTEM"/>
    <property type="match status" value="1"/>
</dbReference>
<dbReference type="Gene3D" id="3.30.70.270">
    <property type="match status" value="1"/>
</dbReference>
<evidence type="ECO:0000256" key="3">
    <source>
        <dbReference type="ARBA" id="ARBA00034247"/>
    </source>
</evidence>
<dbReference type="InterPro" id="IPR043128">
    <property type="entry name" value="Rev_trsase/Diguanyl_cyclase"/>
</dbReference>
<dbReference type="EMBL" id="VIKS01000017">
    <property type="protein sequence ID" value="TQV81080.1"/>
    <property type="molecule type" value="Genomic_DNA"/>
</dbReference>
<evidence type="ECO:0000259" key="5">
    <source>
        <dbReference type="PROSITE" id="PS50887"/>
    </source>
</evidence>
<comment type="cofactor">
    <cofactor evidence="1">
        <name>Mg(2+)</name>
        <dbReference type="ChEBI" id="CHEBI:18420"/>
    </cofactor>
</comment>
<reference evidence="6 7" key="1">
    <citation type="submission" date="2019-07" db="EMBL/GenBank/DDBJ databases">
        <title>Draft genome for Aliikangiella sp. M105.</title>
        <authorList>
            <person name="Wang G."/>
        </authorList>
    </citation>
    <scope>NUCLEOTIDE SEQUENCE [LARGE SCALE GENOMIC DNA]</scope>
    <source>
        <strain evidence="6 7">M105</strain>
    </source>
</reference>
<dbReference type="CDD" id="cd01949">
    <property type="entry name" value="GGDEF"/>
    <property type="match status" value="1"/>
</dbReference>
<keyword evidence="4" id="KW-1133">Transmembrane helix</keyword>